<evidence type="ECO:0000313" key="1">
    <source>
        <dbReference type="EMBL" id="ELS53225.1"/>
    </source>
</evidence>
<protein>
    <submittedName>
        <fullName evidence="1">Uncharacterized protein</fullName>
    </submittedName>
</protein>
<reference evidence="1 2" key="1">
    <citation type="journal article" date="2013" name="Genome Announc.">
        <title>Draft Genome Sequence of Streptomyces viridochromogenes Strain Tu57, Producer of Avilamycin.</title>
        <authorList>
            <person name="Gruning B.A."/>
            <person name="Erxleben A."/>
            <person name="Hahnlein A."/>
            <person name="Gunther S."/>
        </authorList>
    </citation>
    <scope>NUCLEOTIDE SEQUENCE [LARGE SCALE GENOMIC DNA]</scope>
    <source>
        <strain evidence="1 2">Tue57</strain>
    </source>
</reference>
<dbReference type="AntiFam" id="ANF00014">
    <property type="entry name" value="tRNA translation"/>
</dbReference>
<dbReference type="EMBL" id="AMLP01000176">
    <property type="protein sequence ID" value="ELS53225.1"/>
    <property type="molecule type" value="Genomic_DNA"/>
</dbReference>
<dbReference type="Proteomes" id="UP000011205">
    <property type="component" value="Unassembled WGS sequence"/>
</dbReference>
<dbReference type="AlphaFoldDB" id="L8P9Y5"/>
<organism evidence="1 2">
    <name type="scientific">Streptomyces viridochromogenes Tue57</name>
    <dbReference type="NCBI Taxonomy" id="1160705"/>
    <lineage>
        <taxon>Bacteria</taxon>
        <taxon>Bacillati</taxon>
        <taxon>Actinomycetota</taxon>
        <taxon>Actinomycetes</taxon>
        <taxon>Kitasatosporales</taxon>
        <taxon>Streptomycetaceae</taxon>
        <taxon>Streptomyces</taxon>
    </lineage>
</organism>
<gene>
    <name evidence="1" type="ORF">STVIR_5821</name>
</gene>
<evidence type="ECO:0000313" key="2">
    <source>
        <dbReference type="Proteomes" id="UP000011205"/>
    </source>
</evidence>
<name>L8P9Y5_STRVR</name>
<proteinExistence type="predicted"/>
<sequence>MWLTSWVLPEPDWSGGFRRPEDFIRRETHGRAACIVTAADERPKRRSGVVIAQVADDRPVVVGVAGFEPTAFRSQSGRATKLRHTPCWCDT</sequence>
<comment type="caution">
    <text evidence="1">The sequence shown here is derived from an EMBL/GenBank/DDBJ whole genome shotgun (WGS) entry which is preliminary data.</text>
</comment>
<accession>L8P9Y5</accession>